<protein>
    <submittedName>
        <fullName evidence="1">Hypothetical membrane protein</fullName>
    </submittedName>
</protein>
<accession>A5D3X5</accession>
<dbReference type="KEGG" id="pth:PTH_0872"/>
<name>A5D3X5_PELTS</name>
<dbReference type="AlphaFoldDB" id="A5D3X5"/>
<evidence type="ECO:0000313" key="2">
    <source>
        <dbReference type="Proteomes" id="UP000006556"/>
    </source>
</evidence>
<organism evidence="1 2">
    <name type="scientific">Pelotomaculum thermopropionicum (strain DSM 13744 / JCM 10971 / SI)</name>
    <dbReference type="NCBI Taxonomy" id="370438"/>
    <lineage>
        <taxon>Bacteria</taxon>
        <taxon>Bacillati</taxon>
        <taxon>Bacillota</taxon>
        <taxon>Clostridia</taxon>
        <taxon>Eubacteriales</taxon>
        <taxon>Desulfotomaculaceae</taxon>
        <taxon>Pelotomaculum</taxon>
    </lineage>
</organism>
<dbReference type="HOGENOM" id="CLU_2155952_0_0_9"/>
<sequence>MKYRLTLLFFMLAVWAGFSAVLAGFNQMVCPAEPVSAFSIERCGEETYRIEFLGEEFRVALPAGAAREILARAAAMVSGAFSHAAGKIERMPFKRLLPAAGGGAQAIDERL</sequence>
<keyword evidence="2" id="KW-1185">Reference proteome</keyword>
<gene>
    <name evidence="1" type="ordered locus">PTH_0872</name>
</gene>
<dbReference type="Proteomes" id="UP000006556">
    <property type="component" value="Chromosome"/>
</dbReference>
<proteinExistence type="predicted"/>
<evidence type="ECO:0000313" key="1">
    <source>
        <dbReference type="EMBL" id="BAF59053.1"/>
    </source>
</evidence>
<dbReference type="EMBL" id="AP009389">
    <property type="protein sequence ID" value="BAF59053.1"/>
    <property type="molecule type" value="Genomic_DNA"/>
</dbReference>
<reference evidence="2" key="1">
    <citation type="journal article" date="2008" name="Genome Res.">
        <title>The genome of Pelotomaculum thermopropionicum reveals niche-associated evolution in anaerobic microbiota.</title>
        <authorList>
            <person name="Kosaka T."/>
            <person name="Kato S."/>
            <person name="Shimoyama T."/>
            <person name="Ishii S."/>
            <person name="Abe T."/>
            <person name="Watanabe K."/>
        </authorList>
    </citation>
    <scope>NUCLEOTIDE SEQUENCE [LARGE SCALE GENOMIC DNA]</scope>
    <source>
        <strain evidence="2">DSM 13744 / JCM 10971 / SI</strain>
    </source>
</reference>
<dbReference type="STRING" id="370438.PTH_0872"/>